<reference evidence="3 4" key="1">
    <citation type="submission" date="2016-05" db="EMBL/GenBank/DDBJ databases">
        <title>Complete genome sequence of Novosphingobium guangzhouense SA925(T).</title>
        <authorList>
            <person name="Sha S."/>
        </authorList>
    </citation>
    <scope>NUCLEOTIDE SEQUENCE [LARGE SCALE GENOMIC DNA]</scope>
    <source>
        <strain evidence="3 4">SA925</strain>
    </source>
</reference>
<dbReference type="PANTHER" id="PTHR43252">
    <property type="entry name" value="TRANSCRIPTIONAL REGULATOR YQJI"/>
    <property type="match status" value="1"/>
</dbReference>
<comment type="caution">
    <text evidence="3">The sequence shown here is derived from an EMBL/GenBank/DDBJ whole genome shotgun (WGS) entry which is preliminary data.</text>
</comment>
<feature type="compositionally biased region" description="Gly residues" evidence="1">
    <location>
        <begin position="57"/>
        <end position="79"/>
    </location>
</feature>
<evidence type="ECO:0000256" key="1">
    <source>
        <dbReference type="SAM" id="MobiDB-lite"/>
    </source>
</evidence>
<dbReference type="PANTHER" id="PTHR43252:SF7">
    <property type="entry name" value="TRANSCRIPTIONAL REGULATOR YQJI"/>
    <property type="match status" value="1"/>
</dbReference>
<dbReference type="InterPro" id="IPR005149">
    <property type="entry name" value="Tscrpt_reg_PadR_N"/>
</dbReference>
<protein>
    <recommendedName>
        <fullName evidence="2">Transcription regulator PadR N-terminal domain-containing protein</fullName>
    </recommendedName>
</protein>
<accession>A0A2K2G493</accession>
<dbReference type="Gene3D" id="1.10.10.10">
    <property type="entry name" value="Winged helix-like DNA-binding domain superfamily/Winged helix DNA-binding domain"/>
    <property type="match status" value="1"/>
</dbReference>
<name>A0A2K2G493_9SPHN</name>
<feature type="region of interest" description="Disordered" evidence="1">
    <location>
        <begin position="57"/>
        <end position="90"/>
    </location>
</feature>
<proteinExistence type="predicted"/>
<dbReference type="InterPro" id="IPR036388">
    <property type="entry name" value="WH-like_DNA-bd_sf"/>
</dbReference>
<dbReference type="AlphaFoldDB" id="A0A2K2G493"/>
<sequence>MRNSDCNHGRRGGHRGFGREDVMAAVAEAMGGRGRHGLHGLARGPFGGGFGRDFPGGMGPGGMGGGGMGGGGMGGGRGRGGPDDGDGRRGRRKRLFDQAELQVLLLGLIVDAPRHGYELIREIEALSGGDYAPSPGVVYPALIYMEETGLIAPVSGDSARKAFEPTAEGRAKAEADAEKFAELKGRLGALAAQRDRVDPAPVRRAFHALKTAVFDRLSQEGADRAFILQVADAIDEATRKIERIEK</sequence>
<organism evidence="3 4">
    <name type="scientific">Novosphingobium guangzhouense</name>
    <dbReference type="NCBI Taxonomy" id="1850347"/>
    <lineage>
        <taxon>Bacteria</taxon>
        <taxon>Pseudomonadati</taxon>
        <taxon>Pseudomonadota</taxon>
        <taxon>Alphaproteobacteria</taxon>
        <taxon>Sphingomonadales</taxon>
        <taxon>Sphingomonadaceae</taxon>
        <taxon>Novosphingobium</taxon>
    </lineage>
</organism>
<dbReference type="SUPFAM" id="SSF46785">
    <property type="entry name" value="Winged helix' DNA-binding domain"/>
    <property type="match status" value="1"/>
</dbReference>
<feature type="domain" description="Transcription regulator PadR N-terminal" evidence="2">
    <location>
        <begin position="105"/>
        <end position="174"/>
    </location>
</feature>
<dbReference type="Pfam" id="PF03551">
    <property type="entry name" value="PadR"/>
    <property type="match status" value="1"/>
</dbReference>
<evidence type="ECO:0000313" key="3">
    <source>
        <dbReference type="EMBL" id="PNU05854.1"/>
    </source>
</evidence>
<dbReference type="InterPro" id="IPR036390">
    <property type="entry name" value="WH_DNA-bd_sf"/>
</dbReference>
<dbReference type="Proteomes" id="UP000236327">
    <property type="component" value="Unassembled WGS sequence"/>
</dbReference>
<evidence type="ECO:0000313" key="4">
    <source>
        <dbReference type="Proteomes" id="UP000236327"/>
    </source>
</evidence>
<gene>
    <name evidence="3" type="ORF">A8V01_14320</name>
</gene>
<evidence type="ECO:0000259" key="2">
    <source>
        <dbReference type="Pfam" id="PF03551"/>
    </source>
</evidence>
<keyword evidence="4" id="KW-1185">Reference proteome</keyword>
<dbReference type="EMBL" id="LYMM01000022">
    <property type="protein sequence ID" value="PNU05854.1"/>
    <property type="molecule type" value="Genomic_DNA"/>
</dbReference>